<feature type="region of interest" description="Disordered" evidence="1">
    <location>
        <begin position="15"/>
        <end position="34"/>
    </location>
</feature>
<evidence type="ECO:0000256" key="2">
    <source>
        <dbReference type="SAM" id="SignalP"/>
    </source>
</evidence>
<sequence length="105" mass="11918">MRGLWILLCLLFSEPSSSRTPASGATDDERRSAPRSQLAFLARCRAFWPRLYKPCTLKNGQSQSLCFCRSVLSVRAWETAVAERRFVLLRYPLLSCGSLHLGRLL</sequence>
<dbReference type="EMBL" id="GEGO01000747">
    <property type="protein sequence ID" value="JAR94657.1"/>
    <property type="molecule type" value="Transcribed_RNA"/>
</dbReference>
<keyword evidence="2" id="KW-0732">Signal</keyword>
<feature type="chain" id="PRO_5007542952" evidence="2">
    <location>
        <begin position="19"/>
        <end position="105"/>
    </location>
</feature>
<feature type="signal peptide" evidence="2">
    <location>
        <begin position="1"/>
        <end position="18"/>
    </location>
</feature>
<evidence type="ECO:0000256" key="1">
    <source>
        <dbReference type="SAM" id="MobiDB-lite"/>
    </source>
</evidence>
<accession>A0A147BV27</accession>
<evidence type="ECO:0000313" key="3">
    <source>
        <dbReference type="EMBL" id="JAR94657.1"/>
    </source>
</evidence>
<organism evidence="3">
    <name type="scientific">Ixodes ricinus</name>
    <name type="common">Common tick</name>
    <name type="synonym">Acarus ricinus</name>
    <dbReference type="NCBI Taxonomy" id="34613"/>
    <lineage>
        <taxon>Eukaryota</taxon>
        <taxon>Metazoa</taxon>
        <taxon>Ecdysozoa</taxon>
        <taxon>Arthropoda</taxon>
        <taxon>Chelicerata</taxon>
        <taxon>Arachnida</taxon>
        <taxon>Acari</taxon>
        <taxon>Parasitiformes</taxon>
        <taxon>Ixodida</taxon>
        <taxon>Ixodoidea</taxon>
        <taxon>Ixodidae</taxon>
        <taxon>Ixodinae</taxon>
        <taxon>Ixodes</taxon>
    </lineage>
</organism>
<protein>
    <submittedName>
        <fullName evidence="3">Putative secreted protein</fullName>
    </submittedName>
</protein>
<reference evidence="3" key="1">
    <citation type="journal article" date="2018" name="PLoS Negl. Trop. Dis.">
        <title>Sialome diversity of ticks revealed by RNAseq of single tick salivary glands.</title>
        <authorList>
            <person name="Perner J."/>
            <person name="Kropackova S."/>
            <person name="Kopacek P."/>
            <person name="Ribeiro J.M."/>
        </authorList>
    </citation>
    <scope>NUCLEOTIDE SEQUENCE</scope>
    <source>
        <strain evidence="3">Siblings of single egg batch collected in Ceske Budejovice</strain>
        <tissue evidence="3">Salivary glands</tissue>
    </source>
</reference>
<name>A0A147BV27_IXORI</name>
<proteinExistence type="predicted"/>
<dbReference type="AlphaFoldDB" id="A0A147BV27"/>